<comment type="catalytic activity">
    <reaction evidence="1">
        <text>S-ubiquitinyl-[E2 ubiquitin-conjugating enzyme]-L-cysteine + [acceptor protein]-L-lysine = [E2 ubiquitin-conjugating enzyme]-L-cysteine + N(6)-ubiquitinyl-[acceptor protein]-L-lysine.</text>
        <dbReference type="EC" id="2.3.2.27"/>
    </reaction>
</comment>
<proteinExistence type="inferred from homology"/>
<organism evidence="17 18">
    <name type="scientific">Sesamum alatum</name>
    <dbReference type="NCBI Taxonomy" id="300844"/>
    <lineage>
        <taxon>Eukaryota</taxon>
        <taxon>Viridiplantae</taxon>
        <taxon>Streptophyta</taxon>
        <taxon>Embryophyta</taxon>
        <taxon>Tracheophyta</taxon>
        <taxon>Spermatophyta</taxon>
        <taxon>Magnoliopsida</taxon>
        <taxon>eudicotyledons</taxon>
        <taxon>Gunneridae</taxon>
        <taxon>Pentapetalae</taxon>
        <taxon>asterids</taxon>
        <taxon>lamiids</taxon>
        <taxon>Lamiales</taxon>
        <taxon>Pedaliaceae</taxon>
        <taxon>Sesamum</taxon>
    </lineage>
</organism>
<dbReference type="FunFam" id="3.30.40.10:FF:000187">
    <property type="entry name" value="E3 ubiquitin-protein ligase ATL6"/>
    <property type="match status" value="1"/>
</dbReference>
<comment type="subcellular location">
    <subcellularLocation>
        <location evidence="2">Membrane</location>
        <topology evidence="2">Single-pass membrane protein</topology>
    </subcellularLocation>
</comment>
<sequence>MATQNFEPVHFADLKDKIVGKSPLLGALFLFFLFFSTSLFVYFLYTCTQRRHQDVDAGANPNPNLNPPPAGLDPATISNLPMFSYGSTSKKPSPGAECAICLSMFQEGEKVRVLPLCRHGFHSDCVDTWLRTRSSCPLCRACIHTNTIRTVDAPDS</sequence>
<dbReference type="PROSITE" id="PS50089">
    <property type="entry name" value="ZF_RING_2"/>
    <property type="match status" value="1"/>
</dbReference>
<evidence type="ECO:0000256" key="7">
    <source>
        <dbReference type="ARBA" id="ARBA00022723"/>
    </source>
</evidence>
<comment type="pathway">
    <text evidence="3">Protein modification; protein ubiquitination.</text>
</comment>
<evidence type="ECO:0000259" key="16">
    <source>
        <dbReference type="PROSITE" id="PS50089"/>
    </source>
</evidence>
<dbReference type="Pfam" id="PF13639">
    <property type="entry name" value="zf-RING_2"/>
    <property type="match status" value="1"/>
</dbReference>
<keyword evidence="8 14" id="KW-0863">Zinc-finger</keyword>
<reference evidence="17" key="1">
    <citation type="submission" date="2020-06" db="EMBL/GenBank/DDBJ databases">
        <authorList>
            <person name="Li T."/>
            <person name="Hu X."/>
            <person name="Zhang T."/>
            <person name="Song X."/>
            <person name="Zhang H."/>
            <person name="Dai N."/>
            <person name="Sheng W."/>
            <person name="Hou X."/>
            <person name="Wei L."/>
        </authorList>
    </citation>
    <scope>NUCLEOTIDE SEQUENCE</scope>
    <source>
        <strain evidence="17">3651</strain>
        <tissue evidence="17">Leaf</tissue>
    </source>
</reference>
<evidence type="ECO:0000313" key="17">
    <source>
        <dbReference type="EMBL" id="KAK4432259.1"/>
    </source>
</evidence>
<gene>
    <name evidence="17" type="ORF">Salat_0988000</name>
</gene>
<dbReference type="GO" id="GO:0016020">
    <property type="term" value="C:membrane"/>
    <property type="evidence" value="ECO:0007669"/>
    <property type="project" value="UniProtKB-SubCell"/>
</dbReference>
<evidence type="ECO:0000256" key="9">
    <source>
        <dbReference type="ARBA" id="ARBA00022786"/>
    </source>
</evidence>
<evidence type="ECO:0000256" key="5">
    <source>
        <dbReference type="ARBA" id="ARBA00022679"/>
    </source>
</evidence>
<dbReference type="Proteomes" id="UP001293254">
    <property type="component" value="Unassembled WGS sequence"/>
</dbReference>
<keyword evidence="5" id="KW-0808">Transferase</keyword>
<feature type="transmembrane region" description="Helical" evidence="15">
    <location>
        <begin position="24"/>
        <end position="45"/>
    </location>
</feature>
<dbReference type="AlphaFoldDB" id="A0AAE2CS77"/>
<dbReference type="Gene3D" id="3.30.40.10">
    <property type="entry name" value="Zinc/RING finger domain, C3HC4 (zinc finger)"/>
    <property type="match status" value="1"/>
</dbReference>
<evidence type="ECO:0000256" key="6">
    <source>
        <dbReference type="ARBA" id="ARBA00022692"/>
    </source>
</evidence>
<dbReference type="InterPro" id="IPR044600">
    <property type="entry name" value="ATL1/ATL16-like"/>
</dbReference>
<keyword evidence="11 15" id="KW-1133">Transmembrane helix</keyword>
<dbReference type="GO" id="GO:0008270">
    <property type="term" value="F:zinc ion binding"/>
    <property type="evidence" value="ECO:0007669"/>
    <property type="project" value="UniProtKB-KW"/>
</dbReference>
<keyword evidence="9" id="KW-0833">Ubl conjugation pathway</keyword>
<evidence type="ECO:0000256" key="10">
    <source>
        <dbReference type="ARBA" id="ARBA00022833"/>
    </source>
</evidence>
<keyword evidence="6 15" id="KW-0812">Transmembrane</keyword>
<evidence type="ECO:0000256" key="8">
    <source>
        <dbReference type="ARBA" id="ARBA00022771"/>
    </source>
</evidence>
<evidence type="ECO:0000256" key="1">
    <source>
        <dbReference type="ARBA" id="ARBA00000900"/>
    </source>
</evidence>
<evidence type="ECO:0000256" key="2">
    <source>
        <dbReference type="ARBA" id="ARBA00004167"/>
    </source>
</evidence>
<evidence type="ECO:0000256" key="3">
    <source>
        <dbReference type="ARBA" id="ARBA00004906"/>
    </source>
</evidence>
<dbReference type="PANTHER" id="PTHR46913:SF1">
    <property type="entry name" value="RING-H2 FINGER PROTEIN ATL16"/>
    <property type="match status" value="1"/>
</dbReference>
<evidence type="ECO:0000256" key="13">
    <source>
        <dbReference type="ARBA" id="ARBA00024209"/>
    </source>
</evidence>
<keyword evidence="10" id="KW-0862">Zinc</keyword>
<dbReference type="InterPro" id="IPR013083">
    <property type="entry name" value="Znf_RING/FYVE/PHD"/>
</dbReference>
<dbReference type="EMBL" id="JACGWO010000003">
    <property type="protein sequence ID" value="KAK4432259.1"/>
    <property type="molecule type" value="Genomic_DNA"/>
</dbReference>
<dbReference type="PANTHER" id="PTHR46913">
    <property type="entry name" value="RING-H2 FINGER PROTEIN ATL16"/>
    <property type="match status" value="1"/>
</dbReference>
<dbReference type="GO" id="GO:0016567">
    <property type="term" value="P:protein ubiquitination"/>
    <property type="evidence" value="ECO:0007669"/>
    <property type="project" value="InterPro"/>
</dbReference>
<keyword evidence="12 15" id="KW-0472">Membrane</keyword>
<feature type="domain" description="RING-type" evidence="16">
    <location>
        <begin position="98"/>
        <end position="140"/>
    </location>
</feature>
<dbReference type="EC" id="2.3.2.27" evidence="4"/>
<evidence type="ECO:0000256" key="11">
    <source>
        <dbReference type="ARBA" id="ARBA00022989"/>
    </source>
</evidence>
<evidence type="ECO:0000313" key="18">
    <source>
        <dbReference type="Proteomes" id="UP001293254"/>
    </source>
</evidence>
<evidence type="ECO:0000256" key="14">
    <source>
        <dbReference type="PROSITE-ProRule" id="PRU00175"/>
    </source>
</evidence>
<dbReference type="SMART" id="SM00184">
    <property type="entry name" value="RING"/>
    <property type="match status" value="1"/>
</dbReference>
<evidence type="ECO:0000256" key="4">
    <source>
        <dbReference type="ARBA" id="ARBA00012483"/>
    </source>
</evidence>
<protein>
    <recommendedName>
        <fullName evidence="4">RING-type E3 ubiquitin transferase</fullName>
        <ecNumber evidence="4">2.3.2.27</ecNumber>
    </recommendedName>
</protein>
<dbReference type="CDD" id="cd16461">
    <property type="entry name" value="RING-H2_EL5-like"/>
    <property type="match status" value="1"/>
</dbReference>
<comment type="caution">
    <text evidence="17">The sequence shown here is derived from an EMBL/GenBank/DDBJ whole genome shotgun (WGS) entry which is preliminary data.</text>
</comment>
<evidence type="ECO:0000256" key="15">
    <source>
        <dbReference type="SAM" id="Phobius"/>
    </source>
</evidence>
<dbReference type="SUPFAM" id="SSF57850">
    <property type="entry name" value="RING/U-box"/>
    <property type="match status" value="1"/>
</dbReference>
<keyword evidence="7" id="KW-0479">Metal-binding</keyword>
<reference evidence="17" key="2">
    <citation type="journal article" date="2024" name="Plant">
        <title>Genomic evolution and insights into agronomic trait innovations of Sesamum species.</title>
        <authorList>
            <person name="Miao H."/>
            <person name="Wang L."/>
            <person name="Qu L."/>
            <person name="Liu H."/>
            <person name="Sun Y."/>
            <person name="Le M."/>
            <person name="Wang Q."/>
            <person name="Wei S."/>
            <person name="Zheng Y."/>
            <person name="Lin W."/>
            <person name="Duan Y."/>
            <person name="Cao H."/>
            <person name="Xiong S."/>
            <person name="Wang X."/>
            <person name="Wei L."/>
            <person name="Li C."/>
            <person name="Ma Q."/>
            <person name="Ju M."/>
            <person name="Zhao R."/>
            <person name="Li G."/>
            <person name="Mu C."/>
            <person name="Tian Q."/>
            <person name="Mei H."/>
            <person name="Zhang T."/>
            <person name="Gao T."/>
            <person name="Zhang H."/>
        </authorList>
    </citation>
    <scope>NUCLEOTIDE SEQUENCE</scope>
    <source>
        <strain evidence="17">3651</strain>
    </source>
</reference>
<accession>A0AAE2CS77</accession>
<dbReference type="InterPro" id="IPR001841">
    <property type="entry name" value="Znf_RING"/>
</dbReference>
<comment type="similarity">
    <text evidence="13">Belongs to the RING-type zinc finger family. ATL subfamily.</text>
</comment>
<dbReference type="GO" id="GO:0061630">
    <property type="term" value="F:ubiquitin protein ligase activity"/>
    <property type="evidence" value="ECO:0007669"/>
    <property type="project" value="UniProtKB-EC"/>
</dbReference>
<keyword evidence="18" id="KW-1185">Reference proteome</keyword>
<name>A0AAE2CS77_9LAMI</name>
<evidence type="ECO:0000256" key="12">
    <source>
        <dbReference type="ARBA" id="ARBA00023136"/>
    </source>
</evidence>